<evidence type="ECO:0000313" key="1">
    <source>
        <dbReference type="EMBL" id="EKC34510.1"/>
    </source>
</evidence>
<accession>K1R092</accession>
<dbReference type="InParanoid" id="K1R092"/>
<gene>
    <name evidence="1" type="ORF">CGI_10009460</name>
</gene>
<proteinExistence type="predicted"/>
<dbReference type="HOGENOM" id="CLU_2028944_0_0_1"/>
<reference evidence="1" key="1">
    <citation type="journal article" date="2012" name="Nature">
        <title>The oyster genome reveals stress adaptation and complexity of shell formation.</title>
        <authorList>
            <person name="Zhang G."/>
            <person name="Fang X."/>
            <person name="Guo X."/>
            <person name="Li L."/>
            <person name="Luo R."/>
            <person name="Xu F."/>
            <person name="Yang P."/>
            <person name="Zhang L."/>
            <person name="Wang X."/>
            <person name="Qi H."/>
            <person name="Xiong Z."/>
            <person name="Que H."/>
            <person name="Xie Y."/>
            <person name="Holland P.W."/>
            <person name="Paps J."/>
            <person name="Zhu Y."/>
            <person name="Wu F."/>
            <person name="Chen Y."/>
            <person name="Wang J."/>
            <person name="Peng C."/>
            <person name="Meng J."/>
            <person name="Yang L."/>
            <person name="Liu J."/>
            <person name="Wen B."/>
            <person name="Zhang N."/>
            <person name="Huang Z."/>
            <person name="Zhu Q."/>
            <person name="Feng Y."/>
            <person name="Mount A."/>
            <person name="Hedgecock D."/>
            <person name="Xu Z."/>
            <person name="Liu Y."/>
            <person name="Domazet-Loso T."/>
            <person name="Du Y."/>
            <person name="Sun X."/>
            <person name="Zhang S."/>
            <person name="Liu B."/>
            <person name="Cheng P."/>
            <person name="Jiang X."/>
            <person name="Li J."/>
            <person name="Fan D."/>
            <person name="Wang W."/>
            <person name="Fu W."/>
            <person name="Wang T."/>
            <person name="Wang B."/>
            <person name="Zhang J."/>
            <person name="Peng Z."/>
            <person name="Li Y."/>
            <person name="Li N."/>
            <person name="Wang J."/>
            <person name="Chen M."/>
            <person name="He Y."/>
            <person name="Tan F."/>
            <person name="Song X."/>
            <person name="Zheng Q."/>
            <person name="Huang R."/>
            <person name="Yang H."/>
            <person name="Du X."/>
            <person name="Chen L."/>
            <person name="Yang M."/>
            <person name="Gaffney P.M."/>
            <person name="Wang S."/>
            <person name="Luo L."/>
            <person name="She Z."/>
            <person name="Ming Y."/>
            <person name="Huang W."/>
            <person name="Zhang S."/>
            <person name="Huang B."/>
            <person name="Zhang Y."/>
            <person name="Qu T."/>
            <person name="Ni P."/>
            <person name="Miao G."/>
            <person name="Wang J."/>
            <person name="Wang Q."/>
            <person name="Steinberg C.E."/>
            <person name="Wang H."/>
            <person name="Li N."/>
            <person name="Qian L."/>
            <person name="Zhang G."/>
            <person name="Li Y."/>
            <person name="Yang H."/>
            <person name="Liu X."/>
            <person name="Wang J."/>
            <person name="Yin Y."/>
            <person name="Wang J."/>
        </authorList>
    </citation>
    <scope>NUCLEOTIDE SEQUENCE [LARGE SCALE GENOMIC DNA]</scope>
    <source>
        <strain evidence="1">05x7-T-G4-1.051#20</strain>
    </source>
</reference>
<protein>
    <submittedName>
        <fullName evidence="1">Uncharacterized protein</fullName>
    </submittedName>
</protein>
<dbReference type="AlphaFoldDB" id="K1R092"/>
<name>K1R092_MAGGI</name>
<sequence length="122" mass="13693">MNDDISDAVKYGDFEVFSGDNYEALLPELKLEGFDSDFDNFLSEMVVSDFDITLTQQAFADLKKSDDPGLPAPETPTSTRFAKLSDDEIKGFQELTQSKATKQSTKWGLKILTGTLLFFFKK</sequence>
<organism evidence="1">
    <name type="scientific">Magallana gigas</name>
    <name type="common">Pacific oyster</name>
    <name type="synonym">Crassostrea gigas</name>
    <dbReference type="NCBI Taxonomy" id="29159"/>
    <lineage>
        <taxon>Eukaryota</taxon>
        <taxon>Metazoa</taxon>
        <taxon>Spiralia</taxon>
        <taxon>Lophotrochozoa</taxon>
        <taxon>Mollusca</taxon>
        <taxon>Bivalvia</taxon>
        <taxon>Autobranchia</taxon>
        <taxon>Pteriomorphia</taxon>
        <taxon>Ostreida</taxon>
        <taxon>Ostreoidea</taxon>
        <taxon>Ostreidae</taxon>
        <taxon>Magallana</taxon>
    </lineage>
</organism>
<dbReference type="EMBL" id="JH816409">
    <property type="protein sequence ID" value="EKC34510.1"/>
    <property type="molecule type" value="Genomic_DNA"/>
</dbReference>